<keyword evidence="2" id="KW-1185">Reference proteome</keyword>
<dbReference type="Proteomes" id="UP000003155">
    <property type="component" value="Unassembled WGS sequence"/>
</dbReference>
<evidence type="ECO:0000313" key="1">
    <source>
        <dbReference type="EMBL" id="EGC85272.1"/>
    </source>
</evidence>
<dbReference type="AlphaFoldDB" id="F0HA61"/>
<accession>F0HA61</accession>
<sequence>MGTGIPAAGETTSQLWTGNCLCLFSLSGGQDILHKSKKAQRADNVHDKQKSNVEFSEYFLKKEDVSLADTSSFLLVAFKEVLKMSFVVVCLLGGQELSVFLKKHCRGCATEGEVCRIRAKDTKSRQCPCEKSNVGF</sequence>
<gene>
    <name evidence="1" type="ORF">HMPREF9303_0550</name>
</gene>
<proteinExistence type="predicted"/>
<evidence type="ECO:0000313" key="2">
    <source>
        <dbReference type="Proteomes" id="UP000003155"/>
    </source>
</evidence>
<dbReference type="EMBL" id="AEXO01000100">
    <property type="protein sequence ID" value="EGC85272.1"/>
    <property type="molecule type" value="Genomic_DNA"/>
</dbReference>
<comment type="caution">
    <text evidence="1">The sequence shown here is derived from an EMBL/GenBank/DDBJ whole genome shotgun (WGS) entry which is preliminary data.</text>
</comment>
<reference evidence="1 2" key="1">
    <citation type="submission" date="2011-02" db="EMBL/GenBank/DDBJ databases">
        <authorList>
            <person name="Durkin A.S."/>
            <person name="Madupu R."/>
            <person name="Torralba M."/>
            <person name="Gillis M."/>
            <person name="Methe B."/>
            <person name="Sutton G."/>
            <person name="Nelson K.E."/>
        </authorList>
    </citation>
    <scope>NUCLEOTIDE SEQUENCE [LARGE SCALE GENOMIC DNA]</scope>
    <source>
        <strain evidence="1 2">CRIS 18C-A</strain>
    </source>
</reference>
<protein>
    <submittedName>
        <fullName evidence="1">Conserved domain protein</fullName>
    </submittedName>
</protein>
<dbReference type="RefSeq" id="WP_004354405.1">
    <property type="nucleotide sequence ID" value="NZ_AEXO01000100.1"/>
</dbReference>
<name>F0HA61_9BACT</name>
<organism evidence="1 2">
    <name type="scientific">Prevotella denticola CRIS 18C-A</name>
    <dbReference type="NCBI Taxonomy" id="944557"/>
    <lineage>
        <taxon>Bacteria</taxon>
        <taxon>Pseudomonadati</taxon>
        <taxon>Bacteroidota</taxon>
        <taxon>Bacteroidia</taxon>
        <taxon>Bacteroidales</taxon>
        <taxon>Prevotellaceae</taxon>
        <taxon>Prevotella</taxon>
    </lineage>
</organism>